<keyword evidence="2" id="KW-0597">Phosphoprotein</keyword>
<feature type="coiled-coil region" evidence="5">
    <location>
        <begin position="208"/>
        <end position="235"/>
    </location>
</feature>
<proteinExistence type="predicted"/>
<dbReference type="AlphaFoldDB" id="A0A5C6NMJ5"/>
<comment type="subcellular location">
    <subcellularLocation>
        <location evidence="1">Endomembrane system</location>
    </subcellularLocation>
</comment>
<reference evidence="6 7" key="1">
    <citation type="submission" date="2019-04" db="EMBL/GenBank/DDBJ databases">
        <title>Chromosome genome assembly for Takifugu flavidus.</title>
        <authorList>
            <person name="Xiao S."/>
        </authorList>
    </citation>
    <scope>NUCLEOTIDE SEQUENCE [LARGE SCALE GENOMIC DNA]</scope>
    <source>
        <strain evidence="6">HTHZ2018</strain>
        <tissue evidence="6">Muscle</tissue>
    </source>
</reference>
<comment type="caution">
    <text evidence="6">The sequence shown here is derived from an EMBL/GenBank/DDBJ whole genome shotgun (WGS) entry which is preliminary data.</text>
</comment>
<evidence type="ECO:0000313" key="7">
    <source>
        <dbReference type="Proteomes" id="UP000324091"/>
    </source>
</evidence>
<sequence>LTGKKNPVWKLDSQVAELESSLETVKVLLEQQSPTVDEAQHLLKHVWDKLDAWHSRLMLLENEVEDLAEDHPDQAHILVDQLTRPLQLYQNAAQMAEQRTAFLGKIPTCLQEFDGILYSATCWLEEAQSWLYAPCSFTTAKNLQNHANSLQLVLDDSERIRLVMQDFRAVLDDICSVCNMSWQKDRLQQSDQQVHKMQRTILEQLELFVQAVQEVEAMEEEVKTLDNNVAKIQAILSSVDNSSLSLREQQVILTNMASIRRTLEEVESCKGELHLPQGAEESLLIFSRAQQLLQTVQELEQLTEQQSMQLQV</sequence>
<evidence type="ECO:0008006" key="8">
    <source>
        <dbReference type="Google" id="ProtNLM"/>
    </source>
</evidence>
<evidence type="ECO:0000256" key="5">
    <source>
        <dbReference type="SAM" id="Coils"/>
    </source>
</evidence>
<dbReference type="Proteomes" id="UP000324091">
    <property type="component" value="Chromosome 19"/>
</dbReference>
<dbReference type="PANTHER" id="PTHR14514">
    <property type="entry name" value="PKA ANCHORING PROTEIN"/>
    <property type="match status" value="1"/>
</dbReference>
<evidence type="ECO:0000256" key="3">
    <source>
        <dbReference type="ARBA" id="ARBA00022737"/>
    </source>
</evidence>
<dbReference type="PANTHER" id="PTHR14514:SF4">
    <property type="entry name" value="NESPRIN-2"/>
    <property type="match status" value="1"/>
</dbReference>
<feature type="non-terminal residue" evidence="6">
    <location>
        <position position="1"/>
    </location>
</feature>
<protein>
    <recommendedName>
        <fullName evidence="8">Nesprin-2 KASH domain-containing protein 2</fullName>
    </recommendedName>
</protein>
<evidence type="ECO:0000256" key="4">
    <source>
        <dbReference type="ARBA" id="ARBA00023136"/>
    </source>
</evidence>
<evidence type="ECO:0000313" key="6">
    <source>
        <dbReference type="EMBL" id="TWW68614.1"/>
    </source>
</evidence>
<keyword evidence="5" id="KW-0175">Coiled coil</keyword>
<accession>A0A5C6NMJ5</accession>
<name>A0A5C6NMJ5_9TELE</name>
<keyword evidence="4" id="KW-0472">Membrane</keyword>
<evidence type="ECO:0000256" key="1">
    <source>
        <dbReference type="ARBA" id="ARBA00004308"/>
    </source>
</evidence>
<dbReference type="SUPFAM" id="SSF46966">
    <property type="entry name" value="Spectrin repeat"/>
    <property type="match status" value="1"/>
</dbReference>
<keyword evidence="7" id="KW-1185">Reference proteome</keyword>
<evidence type="ECO:0000256" key="2">
    <source>
        <dbReference type="ARBA" id="ARBA00022553"/>
    </source>
</evidence>
<organism evidence="6 7">
    <name type="scientific">Takifugu flavidus</name>
    <name type="common">sansaifugu</name>
    <dbReference type="NCBI Taxonomy" id="433684"/>
    <lineage>
        <taxon>Eukaryota</taxon>
        <taxon>Metazoa</taxon>
        <taxon>Chordata</taxon>
        <taxon>Craniata</taxon>
        <taxon>Vertebrata</taxon>
        <taxon>Euteleostomi</taxon>
        <taxon>Actinopterygii</taxon>
        <taxon>Neopterygii</taxon>
        <taxon>Teleostei</taxon>
        <taxon>Neoteleostei</taxon>
        <taxon>Acanthomorphata</taxon>
        <taxon>Eupercaria</taxon>
        <taxon>Tetraodontiformes</taxon>
        <taxon>Tetradontoidea</taxon>
        <taxon>Tetraodontidae</taxon>
        <taxon>Takifugu</taxon>
    </lineage>
</organism>
<keyword evidence="3" id="KW-0677">Repeat</keyword>
<gene>
    <name evidence="6" type="ORF">D4764_19G0004120</name>
</gene>
<dbReference type="EMBL" id="RHFK02000011">
    <property type="protein sequence ID" value="TWW68614.1"/>
    <property type="molecule type" value="Genomic_DNA"/>
</dbReference>